<proteinExistence type="inferred from homology"/>
<organism evidence="9 10">
    <name type="scientific">Kribbella caucasensis</name>
    <dbReference type="NCBI Taxonomy" id="2512215"/>
    <lineage>
        <taxon>Bacteria</taxon>
        <taxon>Bacillati</taxon>
        <taxon>Actinomycetota</taxon>
        <taxon>Actinomycetes</taxon>
        <taxon>Propionibacteriales</taxon>
        <taxon>Kribbellaceae</taxon>
        <taxon>Kribbella</taxon>
    </lineage>
</organism>
<evidence type="ECO:0000256" key="1">
    <source>
        <dbReference type="ARBA" id="ARBA00006249"/>
    </source>
</evidence>
<keyword evidence="4 8" id="KW-0732">Signal</keyword>
<keyword evidence="7" id="KW-1015">Disulfide bond</keyword>
<dbReference type="GO" id="GO:0005615">
    <property type="term" value="C:extracellular space"/>
    <property type="evidence" value="ECO:0007669"/>
    <property type="project" value="InterPro"/>
</dbReference>
<dbReference type="InterPro" id="IPR029058">
    <property type="entry name" value="AB_hydrolase_fold"/>
</dbReference>
<dbReference type="OrthoDB" id="189734at2"/>
<keyword evidence="10" id="KW-1185">Reference proteome</keyword>
<protein>
    <submittedName>
        <fullName evidence="9">3HB-oligomer hydrolase 3HBOH</fullName>
    </submittedName>
</protein>
<gene>
    <name evidence="9" type="ORF">EV643_12636</name>
</gene>
<evidence type="ECO:0000256" key="8">
    <source>
        <dbReference type="SAM" id="SignalP"/>
    </source>
</evidence>
<reference evidence="9 10" key="1">
    <citation type="submission" date="2019-03" db="EMBL/GenBank/DDBJ databases">
        <title>Genomic Encyclopedia of Type Strains, Phase III (KMG-III): the genomes of soil and plant-associated and newly described type strains.</title>
        <authorList>
            <person name="Whitman W."/>
        </authorList>
    </citation>
    <scope>NUCLEOTIDE SEQUENCE [LARGE SCALE GENOMIC DNA]</scope>
    <source>
        <strain evidence="9 10">VKM Ac-2527</strain>
    </source>
</reference>
<keyword evidence="6" id="KW-0106">Calcium</keyword>
<dbReference type="Proteomes" id="UP000295388">
    <property type="component" value="Unassembled WGS sequence"/>
</dbReference>
<keyword evidence="2" id="KW-0719">Serine esterase</keyword>
<dbReference type="InterPro" id="IPR016582">
    <property type="entry name" value="OHBut_olig_hydro_put"/>
</dbReference>
<evidence type="ECO:0000256" key="6">
    <source>
        <dbReference type="ARBA" id="ARBA00022837"/>
    </source>
</evidence>
<evidence type="ECO:0000256" key="7">
    <source>
        <dbReference type="ARBA" id="ARBA00023157"/>
    </source>
</evidence>
<evidence type="ECO:0000313" key="9">
    <source>
        <dbReference type="EMBL" id="TDO34677.1"/>
    </source>
</evidence>
<evidence type="ECO:0000256" key="4">
    <source>
        <dbReference type="ARBA" id="ARBA00022729"/>
    </source>
</evidence>
<name>A0A4R6JGN8_9ACTN</name>
<keyword evidence="3" id="KW-0479">Metal-binding</keyword>
<dbReference type="Pfam" id="PF07519">
    <property type="entry name" value="Tannase"/>
    <property type="match status" value="1"/>
</dbReference>
<evidence type="ECO:0000256" key="2">
    <source>
        <dbReference type="ARBA" id="ARBA00022487"/>
    </source>
</evidence>
<comment type="caution">
    <text evidence="9">The sequence shown here is derived from an EMBL/GenBank/DDBJ whole genome shotgun (WGS) entry which is preliminary data.</text>
</comment>
<comment type="similarity">
    <text evidence="1">Belongs to the tannase family.</text>
</comment>
<feature type="chain" id="PRO_5020507245" evidence="8">
    <location>
        <begin position="25"/>
        <end position="392"/>
    </location>
</feature>
<dbReference type="SUPFAM" id="SSF53474">
    <property type="entry name" value="alpha/beta-Hydrolases"/>
    <property type="match status" value="1"/>
</dbReference>
<dbReference type="GO" id="GO:0046872">
    <property type="term" value="F:metal ion binding"/>
    <property type="evidence" value="ECO:0007669"/>
    <property type="project" value="UniProtKB-KW"/>
</dbReference>
<dbReference type="GO" id="GO:0047989">
    <property type="term" value="F:hydroxybutyrate-dimer hydrolase activity"/>
    <property type="evidence" value="ECO:0007669"/>
    <property type="project" value="InterPro"/>
</dbReference>
<dbReference type="InterPro" id="IPR011118">
    <property type="entry name" value="Tannase/feruloyl_esterase"/>
</dbReference>
<accession>A0A4R6JGN8</accession>
<dbReference type="Gene3D" id="3.40.50.1820">
    <property type="entry name" value="alpha/beta hydrolase"/>
    <property type="match status" value="1"/>
</dbReference>
<dbReference type="AlphaFoldDB" id="A0A4R6JGN8"/>
<keyword evidence="5 9" id="KW-0378">Hydrolase</keyword>
<dbReference type="EMBL" id="SNWQ01000026">
    <property type="protein sequence ID" value="TDO34677.1"/>
    <property type="molecule type" value="Genomic_DNA"/>
</dbReference>
<dbReference type="GO" id="GO:0019605">
    <property type="term" value="P:butyrate metabolic process"/>
    <property type="evidence" value="ECO:0007669"/>
    <property type="project" value="InterPro"/>
</dbReference>
<evidence type="ECO:0000256" key="3">
    <source>
        <dbReference type="ARBA" id="ARBA00022723"/>
    </source>
</evidence>
<dbReference type="Pfam" id="PF10605">
    <property type="entry name" value="3HBOH"/>
    <property type="match status" value="1"/>
</dbReference>
<feature type="signal peptide" evidence="8">
    <location>
        <begin position="1"/>
        <end position="24"/>
    </location>
</feature>
<dbReference type="RefSeq" id="WP_133804778.1">
    <property type="nucleotide sequence ID" value="NZ_SNWQ01000026.1"/>
</dbReference>
<evidence type="ECO:0000313" key="10">
    <source>
        <dbReference type="Proteomes" id="UP000295388"/>
    </source>
</evidence>
<sequence>MRRRLALPVAVLLLVSGFALPAEAHGCPRPRVPGAEYQEVACLADLTTAGTVASGHTNPADYAGLTHAGLPQQSNVPGVQIDGFFPDTSYTNKNHGWNHDSQFVIRLPKKWNGGLVMSGSPGVRAQYANDRSISDYVLAKGYAFAATDKGNTGVEFYRDGVRPGDAIVEWNHRTTQLTRAARAVVAQYYGRPAREVVAAGISNGGYLVRWQLENHPELYTRGVDLEGTLWSADGPNLFTFLPPAIRGYEQQNPALITGAGFDPGSAFLWDFHYTVYWKLTQRIYAAELDPSYQGTEADYDYASRPEAQQAVKRIALTGKIGRPLVTYHGTFDSLLPITQDSDVYAAMVRQAGRSALFRYQRVEAGNHVDGLVDAYPDRLVPLVPLLQQAITR</sequence>
<evidence type="ECO:0000256" key="5">
    <source>
        <dbReference type="ARBA" id="ARBA00022801"/>
    </source>
</evidence>